<evidence type="ECO:0000256" key="1">
    <source>
        <dbReference type="SAM" id="Phobius"/>
    </source>
</evidence>
<evidence type="ECO:0000259" key="3">
    <source>
        <dbReference type="Pfam" id="PF17028"/>
    </source>
</evidence>
<dbReference type="Pfam" id="PF17028">
    <property type="entry name" value="8TM_micro"/>
    <property type="match status" value="1"/>
</dbReference>
<keyword evidence="1" id="KW-0472">Membrane</keyword>
<keyword evidence="2" id="KW-0732">Signal</keyword>
<keyword evidence="1" id="KW-0812">Transmembrane</keyword>
<feature type="signal peptide" evidence="2">
    <location>
        <begin position="1"/>
        <end position="21"/>
    </location>
</feature>
<dbReference type="InterPro" id="IPR031497">
    <property type="entry name" value="8TM_micro"/>
</dbReference>
<feature type="transmembrane region" description="Helical" evidence="1">
    <location>
        <begin position="101"/>
        <end position="122"/>
    </location>
</feature>
<dbReference type="OrthoDB" id="2198109at2759"/>
<evidence type="ECO:0000256" key="2">
    <source>
        <dbReference type="SAM" id="SignalP"/>
    </source>
</evidence>
<protein>
    <recommendedName>
        <fullName evidence="3">Microsporidial 8TM transmembrane domain-containing protein</fullName>
    </recommendedName>
</protein>
<name>A0A437ALK3_9MICR</name>
<comment type="caution">
    <text evidence="4">The sequence shown here is derived from an EMBL/GenBank/DDBJ whole genome shotgun (WGS) entry which is preliminary data.</text>
</comment>
<keyword evidence="1" id="KW-1133">Transmembrane helix</keyword>
<proteinExistence type="predicted"/>
<feature type="transmembrane region" description="Helical" evidence="1">
    <location>
        <begin position="164"/>
        <end position="190"/>
    </location>
</feature>
<evidence type="ECO:0000313" key="5">
    <source>
        <dbReference type="Proteomes" id="UP000282876"/>
    </source>
</evidence>
<dbReference type="VEuPathDB" id="MicrosporidiaDB:TUBRATIS_14320"/>
<gene>
    <name evidence="4" type="ORF">TUBRATIS_14320</name>
</gene>
<keyword evidence="5" id="KW-1185">Reference proteome</keyword>
<organism evidence="4 5">
    <name type="scientific">Tubulinosema ratisbonensis</name>
    <dbReference type="NCBI Taxonomy" id="291195"/>
    <lineage>
        <taxon>Eukaryota</taxon>
        <taxon>Fungi</taxon>
        <taxon>Fungi incertae sedis</taxon>
        <taxon>Microsporidia</taxon>
        <taxon>Tubulinosematoidea</taxon>
        <taxon>Tubulinosematidae</taxon>
        <taxon>Tubulinosema</taxon>
    </lineage>
</organism>
<sequence length="260" mass="31374">MSIKTKLFFIFVLLCIKSNNLFPLKEYYLHDYKFVETSYKIKYLLGECPSFYEIFTYFLPMKNGLFTFFDIINGIYLRNLNFIILSLLLPSSFTSIEIFVMLSKSTTLIALLSYVNPFYIILENSFDLMPLIFNFDYFYEHSHFVNLNNNWFSNLNMFDQYSEFIYKVIWLNYLYISKFMSYKFLLIFLFKPSDLKFLLFLVYFYKLEMKFFYFLCGIIYLFLVNSAFKNGIVNLNFVNWCCLICGIVVCVEMFLKTKKM</sequence>
<feature type="domain" description="Microsporidial 8TM transmembrane" evidence="3">
    <location>
        <begin position="28"/>
        <end position="255"/>
    </location>
</feature>
<dbReference type="AlphaFoldDB" id="A0A437ALK3"/>
<feature type="chain" id="PRO_5019580418" description="Microsporidial 8TM transmembrane domain-containing protein" evidence="2">
    <location>
        <begin position="22"/>
        <end position="260"/>
    </location>
</feature>
<evidence type="ECO:0000313" key="4">
    <source>
        <dbReference type="EMBL" id="RVD92075.1"/>
    </source>
</evidence>
<dbReference type="Proteomes" id="UP000282876">
    <property type="component" value="Unassembled WGS sequence"/>
</dbReference>
<feature type="transmembrane region" description="Helical" evidence="1">
    <location>
        <begin position="211"/>
        <end position="228"/>
    </location>
</feature>
<feature type="transmembrane region" description="Helical" evidence="1">
    <location>
        <begin position="234"/>
        <end position="255"/>
    </location>
</feature>
<feature type="transmembrane region" description="Helical" evidence="1">
    <location>
        <begin position="65"/>
        <end position="89"/>
    </location>
</feature>
<dbReference type="EMBL" id="RCSS01000318">
    <property type="protein sequence ID" value="RVD92075.1"/>
    <property type="molecule type" value="Genomic_DNA"/>
</dbReference>
<reference evidence="4 5" key="1">
    <citation type="submission" date="2018-10" db="EMBL/GenBank/DDBJ databases">
        <title>Draft genome sequence of the microsporidian Tubulinosema ratisbonensis.</title>
        <authorList>
            <person name="Polonais V."/>
            <person name="Peyretaillade E."/>
            <person name="Niehus S."/>
            <person name="Wawrzyniak I."/>
            <person name="Franchet A."/>
            <person name="Gaspin C."/>
            <person name="Reichstadt M."/>
            <person name="Belser C."/>
            <person name="Labadie K."/>
            <person name="Delbac F."/>
            <person name="Ferrandon D."/>
        </authorList>
    </citation>
    <scope>NUCLEOTIDE SEQUENCE [LARGE SCALE GENOMIC DNA]</scope>
    <source>
        <strain evidence="4 5">Franzen</strain>
    </source>
</reference>
<accession>A0A437ALK3</accession>